<reference evidence="4 5" key="1">
    <citation type="journal article" date="2018" name="Nat. Ecol. Evol.">
        <title>Pezizomycetes genomes reveal the molecular basis of ectomycorrhizal truffle lifestyle.</title>
        <authorList>
            <person name="Murat C."/>
            <person name="Payen T."/>
            <person name="Noel B."/>
            <person name="Kuo A."/>
            <person name="Morin E."/>
            <person name="Chen J."/>
            <person name="Kohler A."/>
            <person name="Krizsan K."/>
            <person name="Balestrini R."/>
            <person name="Da Silva C."/>
            <person name="Montanini B."/>
            <person name="Hainaut M."/>
            <person name="Levati E."/>
            <person name="Barry K.W."/>
            <person name="Belfiori B."/>
            <person name="Cichocki N."/>
            <person name="Clum A."/>
            <person name="Dockter R.B."/>
            <person name="Fauchery L."/>
            <person name="Guy J."/>
            <person name="Iotti M."/>
            <person name="Le Tacon F."/>
            <person name="Lindquist E.A."/>
            <person name="Lipzen A."/>
            <person name="Malagnac F."/>
            <person name="Mello A."/>
            <person name="Molinier V."/>
            <person name="Miyauchi S."/>
            <person name="Poulain J."/>
            <person name="Riccioni C."/>
            <person name="Rubini A."/>
            <person name="Sitrit Y."/>
            <person name="Splivallo R."/>
            <person name="Traeger S."/>
            <person name="Wang M."/>
            <person name="Zifcakova L."/>
            <person name="Wipf D."/>
            <person name="Zambonelli A."/>
            <person name="Paolocci F."/>
            <person name="Nowrousian M."/>
            <person name="Ottonello S."/>
            <person name="Baldrian P."/>
            <person name="Spatafora J.W."/>
            <person name="Henrissat B."/>
            <person name="Nagy L.G."/>
            <person name="Aury J.M."/>
            <person name="Wincker P."/>
            <person name="Grigoriev I.V."/>
            <person name="Bonfante P."/>
            <person name="Martin F.M."/>
        </authorList>
    </citation>
    <scope>NUCLEOTIDE SEQUENCE [LARGE SCALE GENOMIC DNA]</scope>
    <source>
        <strain evidence="4 5">CCBAS932</strain>
    </source>
</reference>
<dbReference type="Pfam" id="PF01920">
    <property type="entry name" value="Prefoldin_2"/>
    <property type="match status" value="1"/>
</dbReference>
<name>A0A3N4KYK4_9PEZI</name>
<dbReference type="CDD" id="cd23164">
    <property type="entry name" value="Prefoldin_1"/>
    <property type="match status" value="1"/>
</dbReference>
<keyword evidence="5" id="KW-1185">Reference proteome</keyword>
<dbReference type="GO" id="GO:0051082">
    <property type="term" value="F:unfolded protein binding"/>
    <property type="evidence" value="ECO:0007669"/>
    <property type="project" value="InterPro"/>
</dbReference>
<keyword evidence="3" id="KW-0175">Coiled coil</keyword>
<dbReference type="STRING" id="1392247.A0A3N4KYK4"/>
<dbReference type="Gene3D" id="1.10.287.370">
    <property type="match status" value="1"/>
</dbReference>
<dbReference type="Proteomes" id="UP000277580">
    <property type="component" value="Unassembled WGS sequence"/>
</dbReference>
<evidence type="ECO:0000313" key="5">
    <source>
        <dbReference type="Proteomes" id="UP000277580"/>
    </source>
</evidence>
<evidence type="ECO:0000256" key="3">
    <source>
        <dbReference type="SAM" id="Coils"/>
    </source>
</evidence>
<dbReference type="InterPro" id="IPR002777">
    <property type="entry name" value="PFD_beta-like"/>
</dbReference>
<accession>A0A3N4KYK4</accession>
<evidence type="ECO:0000313" key="4">
    <source>
        <dbReference type="EMBL" id="RPB10835.1"/>
    </source>
</evidence>
<dbReference type="FunCoup" id="A0A3N4KYK4">
    <property type="interactions" value="97"/>
</dbReference>
<dbReference type="SUPFAM" id="SSF46579">
    <property type="entry name" value="Prefoldin"/>
    <property type="match status" value="1"/>
</dbReference>
<evidence type="ECO:0000256" key="1">
    <source>
        <dbReference type="ARBA" id="ARBA00008045"/>
    </source>
</evidence>
<dbReference type="AlphaFoldDB" id="A0A3N4KYK4"/>
<proteinExistence type="inferred from homology"/>
<keyword evidence="2" id="KW-0143">Chaperone</keyword>
<dbReference type="GO" id="GO:0044183">
    <property type="term" value="F:protein folding chaperone"/>
    <property type="evidence" value="ECO:0007669"/>
    <property type="project" value="TreeGrafter"/>
</dbReference>
<dbReference type="EMBL" id="ML119140">
    <property type="protein sequence ID" value="RPB10835.1"/>
    <property type="molecule type" value="Genomic_DNA"/>
</dbReference>
<organism evidence="4 5">
    <name type="scientific">Morchella conica CCBAS932</name>
    <dbReference type="NCBI Taxonomy" id="1392247"/>
    <lineage>
        <taxon>Eukaryota</taxon>
        <taxon>Fungi</taxon>
        <taxon>Dikarya</taxon>
        <taxon>Ascomycota</taxon>
        <taxon>Pezizomycotina</taxon>
        <taxon>Pezizomycetes</taxon>
        <taxon>Pezizales</taxon>
        <taxon>Morchellaceae</taxon>
        <taxon>Morchella</taxon>
    </lineage>
</organism>
<dbReference type="PANTHER" id="PTHR20903">
    <property type="entry name" value="PREFOLDIN SUBUNIT 1-RELATED"/>
    <property type="match status" value="1"/>
</dbReference>
<sequence>MSMPNEALQKLMQEIEARAIFSQQQLQIVKSQMAGKHRDIRLLQLTSRELDTLPPSTKVYEGVGKMFVLEELSDIQKRLEDEKKSSEGDIKDLEKKFRYLETTYEKAQDNINQILNRGR</sequence>
<dbReference type="GO" id="GO:0005737">
    <property type="term" value="C:cytoplasm"/>
    <property type="evidence" value="ECO:0007669"/>
    <property type="project" value="TreeGrafter"/>
</dbReference>
<dbReference type="InterPro" id="IPR009053">
    <property type="entry name" value="Prefoldin"/>
</dbReference>
<protein>
    <submittedName>
        <fullName evidence="4">Prefoldin beta-like protein</fullName>
    </submittedName>
</protein>
<comment type="similarity">
    <text evidence="1">Belongs to the prefoldin subunit beta family.</text>
</comment>
<dbReference type="InParanoid" id="A0A3N4KYK4"/>
<dbReference type="OrthoDB" id="2015447at2759"/>
<evidence type="ECO:0000256" key="2">
    <source>
        <dbReference type="ARBA" id="ARBA00023186"/>
    </source>
</evidence>
<gene>
    <name evidence="4" type="ORF">P167DRAFT_537360</name>
</gene>
<dbReference type="GO" id="GO:0016272">
    <property type="term" value="C:prefoldin complex"/>
    <property type="evidence" value="ECO:0007669"/>
    <property type="project" value="InterPro"/>
</dbReference>
<dbReference type="PANTHER" id="PTHR20903:SF0">
    <property type="entry name" value="PREFOLDIN SUBUNIT 1"/>
    <property type="match status" value="1"/>
</dbReference>
<feature type="coiled-coil region" evidence="3">
    <location>
        <begin position="69"/>
        <end position="110"/>
    </location>
</feature>